<dbReference type="OrthoDB" id="245563at2759"/>
<dbReference type="GO" id="GO:0003676">
    <property type="term" value="F:nucleic acid binding"/>
    <property type="evidence" value="ECO:0007669"/>
    <property type="project" value="InterPro"/>
</dbReference>
<proteinExistence type="predicted"/>
<gene>
    <name evidence="1" type="ORF">CC86DRAFT_365152</name>
</gene>
<sequence>MVYNRAKQILQLQMTIDTEPHPVPDINSLVVFIDGACRGNGTASARASYGVYFGRNSRYNTYECPPSYLPQTSTRAEIEALV</sequence>
<dbReference type="InterPro" id="IPR012337">
    <property type="entry name" value="RNaseH-like_sf"/>
</dbReference>
<dbReference type="Proteomes" id="UP000799424">
    <property type="component" value="Unassembled WGS sequence"/>
</dbReference>
<evidence type="ECO:0000313" key="1">
    <source>
        <dbReference type="EMBL" id="KAF2833194.1"/>
    </source>
</evidence>
<organism evidence="1 2">
    <name type="scientific">Ophiobolus disseminans</name>
    <dbReference type="NCBI Taxonomy" id="1469910"/>
    <lineage>
        <taxon>Eukaryota</taxon>
        <taxon>Fungi</taxon>
        <taxon>Dikarya</taxon>
        <taxon>Ascomycota</taxon>
        <taxon>Pezizomycotina</taxon>
        <taxon>Dothideomycetes</taxon>
        <taxon>Pleosporomycetidae</taxon>
        <taxon>Pleosporales</taxon>
        <taxon>Pleosporineae</taxon>
        <taxon>Phaeosphaeriaceae</taxon>
        <taxon>Ophiobolus</taxon>
    </lineage>
</organism>
<name>A0A6A7AJQ3_9PLEO</name>
<reference evidence="1" key="1">
    <citation type="journal article" date="2020" name="Stud. Mycol.">
        <title>101 Dothideomycetes genomes: a test case for predicting lifestyles and emergence of pathogens.</title>
        <authorList>
            <person name="Haridas S."/>
            <person name="Albert R."/>
            <person name="Binder M."/>
            <person name="Bloem J."/>
            <person name="Labutti K."/>
            <person name="Salamov A."/>
            <person name="Andreopoulos B."/>
            <person name="Baker S."/>
            <person name="Barry K."/>
            <person name="Bills G."/>
            <person name="Bluhm B."/>
            <person name="Cannon C."/>
            <person name="Castanera R."/>
            <person name="Culley D."/>
            <person name="Daum C."/>
            <person name="Ezra D."/>
            <person name="Gonzalez J."/>
            <person name="Henrissat B."/>
            <person name="Kuo A."/>
            <person name="Liang C."/>
            <person name="Lipzen A."/>
            <person name="Lutzoni F."/>
            <person name="Magnuson J."/>
            <person name="Mondo S."/>
            <person name="Nolan M."/>
            <person name="Ohm R."/>
            <person name="Pangilinan J."/>
            <person name="Park H.-J."/>
            <person name="Ramirez L."/>
            <person name="Alfaro M."/>
            <person name="Sun H."/>
            <person name="Tritt A."/>
            <person name="Yoshinaga Y."/>
            <person name="Zwiers L.-H."/>
            <person name="Turgeon B."/>
            <person name="Goodwin S."/>
            <person name="Spatafora J."/>
            <person name="Crous P."/>
            <person name="Grigoriev I."/>
        </authorList>
    </citation>
    <scope>NUCLEOTIDE SEQUENCE</scope>
    <source>
        <strain evidence="1">CBS 113818</strain>
    </source>
</reference>
<accession>A0A6A7AJQ3</accession>
<dbReference type="EMBL" id="MU006216">
    <property type="protein sequence ID" value="KAF2833194.1"/>
    <property type="molecule type" value="Genomic_DNA"/>
</dbReference>
<evidence type="ECO:0000313" key="2">
    <source>
        <dbReference type="Proteomes" id="UP000799424"/>
    </source>
</evidence>
<protein>
    <submittedName>
        <fullName evidence="1">Uncharacterized protein</fullName>
    </submittedName>
</protein>
<dbReference type="InterPro" id="IPR036397">
    <property type="entry name" value="RNaseH_sf"/>
</dbReference>
<dbReference type="SUPFAM" id="SSF53098">
    <property type="entry name" value="Ribonuclease H-like"/>
    <property type="match status" value="1"/>
</dbReference>
<dbReference type="Gene3D" id="3.30.420.10">
    <property type="entry name" value="Ribonuclease H-like superfamily/Ribonuclease H"/>
    <property type="match status" value="1"/>
</dbReference>
<keyword evidence="2" id="KW-1185">Reference proteome</keyword>
<dbReference type="AlphaFoldDB" id="A0A6A7AJQ3"/>